<sequence>MAEGDREPEIQLRQLRYVIAAAEYGSFRQAAIAVGVQESAISRRIRDLEDLAGAALFIRHHRGVTLTEAGKSFLRRARAAINEIDLAVKEVGAAGRVEKGMIRIGIFTSLASGFLAELLARYGEQLPGIHPKFVEGAPTEHIAAVRQHEIDIAFLTGNPQVVGCETTRLWGERVFVVVSEKHELAAMQRIEWTDLRGRHFIVTPQYSRRSALEAGVERISL</sequence>
<evidence type="ECO:0000256" key="2">
    <source>
        <dbReference type="ARBA" id="ARBA00023015"/>
    </source>
</evidence>
<proteinExistence type="inferred from homology"/>
<dbReference type="Gene3D" id="1.10.10.10">
    <property type="entry name" value="Winged helix-like DNA-binding domain superfamily/Winged helix DNA-binding domain"/>
    <property type="match status" value="1"/>
</dbReference>
<dbReference type="RefSeq" id="WP_209773873.1">
    <property type="nucleotide sequence ID" value="NZ_JAGINP010000048.1"/>
</dbReference>
<organism evidence="6 7">
    <name type="scientific">Azospirillum rugosum</name>
    <dbReference type="NCBI Taxonomy" id="416170"/>
    <lineage>
        <taxon>Bacteria</taxon>
        <taxon>Pseudomonadati</taxon>
        <taxon>Pseudomonadota</taxon>
        <taxon>Alphaproteobacteria</taxon>
        <taxon>Rhodospirillales</taxon>
        <taxon>Azospirillaceae</taxon>
        <taxon>Azospirillum</taxon>
    </lineage>
</organism>
<reference evidence="6 7" key="1">
    <citation type="submission" date="2021-03" db="EMBL/GenBank/DDBJ databases">
        <title>Genomic Encyclopedia of Type Strains, Phase III (KMG-III): the genomes of soil and plant-associated and newly described type strains.</title>
        <authorList>
            <person name="Whitman W."/>
        </authorList>
    </citation>
    <scope>NUCLEOTIDE SEQUENCE [LARGE SCALE GENOMIC DNA]</scope>
    <source>
        <strain evidence="6 7">IMMIB AFH-6</strain>
    </source>
</reference>
<keyword evidence="2" id="KW-0805">Transcription regulation</keyword>
<dbReference type="Gene3D" id="3.40.190.10">
    <property type="entry name" value="Periplasmic binding protein-like II"/>
    <property type="match status" value="2"/>
</dbReference>
<accession>A0ABS4SXE9</accession>
<keyword evidence="3 6" id="KW-0238">DNA-binding</keyword>
<dbReference type="Proteomes" id="UP000781958">
    <property type="component" value="Unassembled WGS sequence"/>
</dbReference>
<name>A0ABS4SXE9_9PROT</name>
<dbReference type="GO" id="GO:0003677">
    <property type="term" value="F:DNA binding"/>
    <property type="evidence" value="ECO:0007669"/>
    <property type="project" value="UniProtKB-KW"/>
</dbReference>
<keyword evidence="4" id="KW-0804">Transcription</keyword>
<feature type="domain" description="HTH lysR-type" evidence="5">
    <location>
        <begin position="10"/>
        <end position="67"/>
    </location>
</feature>
<evidence type="ECO:0000313" key="6">
    <source>
        <dbReference type="EMBL" id="MBP2297239.1"/>
    </source>
</evidence>
<gene>
    <name evidence="6" type="ORF">J2851_007060</name>
</gene>
<dbReference type="PROSITE" id="PS50931">
    <property type="entry name" value="HTH_LYSR"/>
    <property type="match status" value="1"/>
</dbReference>
<dbReference type="InterPro" id="IPR005119">
    <property type="entry name" value="LysR_subst-bd"/>
</dbReference>
<dbReference type="InterPro" id="IPR036388">
    <property type="entry name" value="WH-like_DNA-bd_sf"/>
</dbReference>
<comment type="caution">
    <text evidence="6">The sequence shown here is derived from an EMBL/GenBank/DDBJ whole genome shotgun (WGS) entry which is preliminary data.</text>
</comment>
<dbReference type="SUPFAM" id="SSF46785">
    <property type="entry name" value="Winged helix' DNA-binding domain"/>
    <property type="match status" value="1"/>
</dbReference>
<dbReference type="SUPFAM" id="SSF53850">
    <property type="entry name" value="Periplasmic binding protein-like II"/>
    <property type="match status" value="1"/>
</dbReference>
<evidence type="ECO:0000313" key="7">
    <source>
        <dbReference type="Proteomes" id="UP000781958"/>
    </source>
</evidence>
<dbReference type="Pfam" id="PF03466">
    <property type="entry name" value="LysR_substrate"/>
    <property type="match status" value="1"/>
</dbReference>
<dbReference type="InterPro" id="IPR036390">
    <property type="entry name" value="WH_DNA-bd_sf"/>
</dbReference>
<dbReference type="CDD" id="cd08414">
    <property type="entry name" value="PBP2_LTTR_aromatics_like"/>
    <property type="match status" value="1"/>
</dbReference>
<evidence type="ECO:0000256" key="1">
    <source>
        <dbReference type="ARBA" id="ARBA00009437"/>
    </source>
</evidence>
<comment type="similarity">
    <text evidence="1">Belongs to the LysR transcriptional regulatory family.</text>
</comment>
<dbReference type="InterPro" id="IPR000847">
    <property type="entry name" value="LysR_HTH_N"/>
</dbReference>
<evidence type="ECO:0000256" key="3">
    <source>
        <dbReference type="ARBA" id="ARBA00023125"/>
    </source>
</evidence>
<protein>
    <submittedName>
        <fullName evidence="6">DNA-binding transcriptional LysR family regulator</fullName>
    </submittedName>
</protein>
<evidence type="ECO:0000256" key="4">
    <source>
        <dbReference type="ARBA" id="ARBA00023163"/>
    </source>
</evidence>
<dbReference type="Pfam" id="PF00126">
    <property type="entry name" value="HTH_1"/>
    <property type="match status" value="1"/>
</dbReference>
<dbReference type="PANTHER" id="PTHR30346:SF0">
    <property type="entry name" value="HCA OPERON TRANSCRIPTIONAL ACTIVATOR HCAR"/>
    <property type="match status" value="1"/>
</dbReference>
<dbReference type="PANTHER" id="PTHR30346">
    <property type="entry name" value="TRANSCRIPTIONAL DUAL REGULATOR HCAR-RELATED"/>
    <property type="match status" value="1"/>
</dbReference>
<keyword evidence="7" id="KW-1185">Reference proteome</keyword>
<evidence type="ECO:0000259" key="5">
    <source>
        <dbReference type="PROSITE" id="PS50931"/>
    </source>
</evidence>
<dbReference type="EMBL" id="JAGINP010000048">
    <property type="protein sequence ID" value="MBP2297239.1"/>
    <property type="molecule type" value="Genomic_DNA"/>
</dbReference>